<feature type="chain" id="PRO_5034761560" evidence="2">
    <location>
        <begin position="23"/>
        <end position="252"/>
    </location>
</feature>
<organism evidence="3 4">
    <name type="scientific">Sipha flava</name>
    <name type="common">yellow sugarcane aphid</name>
    <dbReference type="NCBI Taxonomy" id="143950"/>
    <lineage>
        <taxon>Eukaryota</taxon>
        <taxon>Metazoa</taxon>
        <taxon>Ecdysozoa</taxon>
        <taxon>Arthropoda</taxon>
        <taxon>Hexapoda</taxon>
        <taxon>Insecta</taxon>
        <taxon>Pterygota</taxon>
        <taxon>Neoptera</taxon>
        <taxon>Paraneoptera</taxon>
        <taxon>Hemiptera</taxon>
        <taxon>Sternorrhyncha</taxon>
        <taxon>Aphidomorpha</taxon>
        <taxon>Aphidoidea</taxon>
        <taxon>Aphididae</taxon>
        <taxon>Sipha</taxon>
    </lineage>
</organism>
<sequence>MADFVILVTVTMVSILTKVGNAGVRSISSCGLFGINPDSMDLLPNTEYTSALSSPLPLPTSVSTFASILASKPSPNLILTPASNEVTRSFVSTSASNSFTESTTHRLLSSAIHSSVVPPSTSVPLLASSSSISTTSTSSEYTSTPLSGSKPTPATRSSNTAPLQLPSLTPTTSIPLFSPISTPEQSFASNLSQLLKPFLTEFPSSTSSPVPPPDLFIPSQDTMTPSNFSSENNIKLALLELLLKLSTELDQQ</sequence>
<evidence type="ECO:0000313" key="3">
    <source>
        <dbReference type="Proteomes" id="UP000694846"/>
    </source>
</evidence>
<reference evidence="4" key="1">
    <citation type="submission" date="2025-08" db="UniProtKB">
        <authorList>
            <consortium name="RefSeq"/>
        </authorList>
    </citation>
    <scope>IDENTIFICATION</scope>
    <source>
        <tissue evidence="4">Whole body</tissue>
    </source>
</reference>
<feature type="region of interest" description="Disordered" evidence="1">
    <location>
        <begin position="133"/>
        <end position="165"/>
    </location>
</feature>
<evidence type="ECO:0000313" key="4">
    <source>
        <dbReference type="RefSeq" id="XP_025408438.1"/>
    </source>
</evidence>
<name>A0A8B8FCC6_9HEMI</name>
<evidence type="ECO:0000256" key="2">
    <source>
        <dbReference type="SAM" id="SignalP"/>
    </source>
</evidence>
<dbReference type="AlphaFoldDB" id="A0A8B8FCC6"/>
<feature type="signal peptide" evidence="2">
    <location>
        <begin position="1"/>
        <end position="22"/>
    </location>
</feature>
<feature type="compositionally biased region" description="Polar residues" evidence="1">
    <location>
        <begin position="149"/>
        <end position="165"/>
    </location>
</feature>
<dbReference type="GeneID" id="112682142"/>
<keyword evidence="3" id="KW-1185">Reference proteome</keyword>
<keyword evidence="2" id="KW-0732">Signal</keyword>
<proteinExistence type="predicted"/>
<dbReference type="Proteomes" id="UP000694846">
    <property type="component" value="Unplaced"/>
</dbReference>
<feature type="compositionally biased region" description="Low complexity" evidence="1">
    <location>
        <begin position="133"/>
        <end position="147"/>
    </location>
</feature>
<accession>A0A8B8FCC6</accession>
<gene>
    <name evidence="4" type="primary">LOC112682142</name>
</gene>
<protein>
    <submittedName>
        <fullName evidence="4">Flocculation protein FLO11-like</fullName>
    </submittedName>
</protein>
<dbReference type="RefSeq" id="XP_025408438.1">
    <property type="nucleotide sequence ID" value="XM_025552653.1"/>
</dbReference>
<evidence type="ECO:0000256" key="1">
    <source>
        <dbReference type="SAM" id="MobiDB-lite"/>
    </source>
</evidence>